<dbReference type="Gene3D" id="3.10.20.320">
    <property type="entry name" value="Putative peptidoglycan bound protein (lpxtg motif)"/>
    <property type="match status" value="2"/>
</dbReference>
<evidence type="ECO:0000313" key="3">
    <source>
        <dbReference type="EMBL" id="RRK09977.1"/>
    </source>
</evidence>
<evidence type="ECO:0000256" key="1">
    <source>
        <dbReference type="ARBA" id="ARBA00022737"/>
    </source>
</evidence>
<keyword evidence="4" id="KW-1185">Reference proteome</keyword>
<evidence type="ECO:0000259" key="2">
    <source>
        <dbReference type="Pfam" id="PF06458"/>
    </source>
</evidence>
<evidence type="ECO:0000313" key="4">
    <source>
        <dbReference type="Proteomes" id="UP000283633"/>
    </source>
</evidence>
<proteinExistence type="predicted"/>
<dbReference type="Pfam" id="PF06458">
    <property type="entry name" value="MucBP"/>
    <property type="match status" value="2"/>
</dbReference>
<name>A0A3R8QQB8_9LACO</name>
<organism evidence="3 4">
    <name type="scientific">Lactiplantibacillus garii</name>
    <dbReference type="NCBI Taxonomy" id="2306423"/>
    <lineage>
        <taxon>Bacteria</taxon>
        <taxon>Bacillati</taxon>
        <taxon>Bacillota</taxon>
        <taxon>Bacilli</taxon>
        <taxon>Lactobacillales</taxon>
        <taxon>Lactobacillaceae</taxon>
        <taxon>Lactiplantibacillus</taxon>
    </lineage>
</organism>
<dbReference type="RefSeq" id="WP_125072747.1">
    <property type="nucleotide sequence ID" value="NZ_QWZQ01000033.1"/>
</dbReference>
<feature type="domain" description="MucBP" evidence="2">
    <location>
        <begin position="122"/>
        <end position="178"/>
    </location>
</feature>
<dbReference type="AlphaFoldDB" id="A0A3R8QQB8"/>
<protein>
    <recommendedName>
        <fullName evidence="2">MucBP domain-containing protein</fullName>
    </recommendedName>
</protein>
<reference evidence="3 4" key="1">
    <citation type="submission" date="2018-08" db="EMBL/GenBank/DDBJ databases">
        <title>Genome Lactobacillus garii FI11369.</title>
        <authorList>
            <person name="Diaz M."/>
            <person name="Narbad A."/>
        </authorList>
    </citation>
    <scope>NUCLEOTIDE SEQUENCE [LARGE SCALE GENOMIC DNA]</scope>
    <source>
        <strain evidence="3 4">FI11369</strain>
    </source>
</reference>
<sequence length="342" mass="38189">MSILDRIKSMLRALNQPNASADSASAGDLTAVSASDDTTPSVNHTDALILVHHLDSAGNELQAPDMIAGKIGEEIHLPAVNVAGYHLVHIDGLTRWFTKPQARIVLTYERQAGQPIWVYAYDIDQRQLIGRPTMYRGQLKTPYKVTAPTVAGFKLLRSVGDLTGEYTTTSKTVLFFYRNANWQQTDLSTGFVQIKTLTAVYPYPGATTTNYLTKLQPGSTYKTYMRVRLIDKTTWYAVGDDQWIAESHVQLTTGVALLPQLPAGYRTQSKHPVQQTGVVSFVPGKRVHTYLEPYGRYLTTVPHGERVTLIERLADDNGVVWYRVKGRGYLPGRYLTQLDPPY</sequence>
<dbReference type="Proteomes" id="UP000283633">
    <property type="component" value="Unassembled WGS sequence"/>
</dbReference>
<comment type="caution">
    <text evidence="3">The sequence shown here is derived from an EMBL/GenBank/DDBJ whole genome shotgun (WGS) entry which is preliminary data.</text>
</comment>
<feature type="domain" description="MucBP" evidence="2">
    <location>
        <begin position="49"/>
        <end position="109"/>
    </location>
</feature>
<gene>
    <name evidence="3" type="ORF">D1831_09750</name>
</gene>
<dbReference type="InterPro" id="IPR009459">
    <property type="entry name" value="MucBP_dom"/>
</dbReference>
<dbReference type="EMBL" id="QWZQ01000033">
    <property type="protein sequence ID" value="RRK09977.1"/>
    <property type="molecule type" value="Genomic_DNA"/>
</dbReference>
<dbReference type="OrthoDB" id="2329985at2"/>
<keyword evidence="1" id="KW-0677">Repeat</keyword>
<accession>A0A3R8QQB8</accession>